<feature type="transmembrane region" description="Helical" evidence="2">
    <location>
        <begin position="162"/>
        <end position="183"/>
    </location>
</feature>
<feature type="chain" id="PRO_5042233692" description="Mid2 domain-containing protein" evidence="3">
    <location>
        <begin position="21"/>
        <end position="328"/>
    </location>
</feature>
<reference evidence="4" key="1">
    <citation type="submission" date="2023-03" db="EMBL/GenBank/DDBJ databases">
        <title>Massive genome expansion in bonnet fungi (Mycena s.s.) driven by repeated elements and novel gene families across ecological guilds.</title>
        <authorList>
            <consortium name="Lawrence Berkeley National Laboratory"/>
            <person name="Harder C.B."/>
            <person name="Miyauchi S."/>
            <person name="Viragh M."/>
            <person name="Kuo A."/>
            <person name="Thoen E."/>
            <person name="Andreopoulos B."/>
            <person name="Lu D."/>
            <person name="Skrede I."/>
            <person name="Drula E."/>
            <person name="Henrissat B."/>
            <person name="Morin E."/>
            <person name="Kohler A."/>
            <person name="Barry K."/>
            <person name="LaButti K."/>
            <person name="Morin E."/>
            <person name="Salamov A."/>
            <person name="Lipzen A."/>
            <person name="Mereny Z."/>
            <person name="Hegedus B."/>
            <person name="Baldrian P."/>
            <person name="Stursova M."/>
            <person name="Weitz H."/>
            <person name="Taylor A."/>
            <person name="Grigoriev I.V."/>
            <person name="Nagy L.G."/>
            <person name="Martin F."/>
            <person name="Kauserud H."/>
        </authorList>
    </citation>
    <scope>NUCLEOTIDE SEQUENCE</scope>
    <source>
        <strain evidence="4">9144</strain>
    </source>
</reference>
<dbReference type="AlphaFoldDB" id="A0AAD6Y633"/>
<feature type="region of interest" description="Disordered" evidence="1">
    <location>
        <begin position="301"/>
        <end position="328"/>
    </location>
</feature>
<keyword evidence="2" id="KW-1133">Transmembrane helix</keyword>
<organism evidence="4 5">
    <name type="scientific">Mycena pura</name>
    <dbReference type="NCBI Taxonomy" id="153505"/>
    <lineage>
        <taxon>Eukaryota</taxon>
        <taxon>Fungi</taxon>
        <taxon>Dikarya</taxon>
        <taxon>Basidiomycota</taxon>
        <taxon>Agaricomycotina</taxon>
        <taxon>Agaricomycetes</taxon>
        <taxon>Agaricomycetidae</taxon>
        <taxon>Agaricales</taxon>
        <taxon>Marasmiineae</taxon>
        <taxon>Mycenaceae</taxon>
        <taxon>Mycena</taxon>
    </lineage>
</organism>
<keyword evidence="2" id="KW-0812">Transmembrane</keyword>
<evidence type="ECO:0000256" key="1">
    <source>
        <dbReference type="SAM" id="MobiDB-lite"/>
    </source>
</evidence>
<keyword evidence="2" id="KW-0472">Membrane</keyword>
<feature type="signal peptide" evidence="3">
    <location>
        <begin position="1"/>
        <end position="20"/>
    </location>
</feature>
<proteinExistence type="predicted"/>
<evidence type="ECO:0008006" key="6">
    <source>
        <dbReference type="Google" id="ProtNLM"/>
    </source>
</evidence>
<accession>A0AAD6Y633</accession>
<name>A0AAD6Y633_9AGAR</name>
<evidence type="ECO:0000256" key="3">
    <source>
        <dbReference type="SAM" id="SignalP"/>
    </source>
</evidence>
<evidence type="ECO:0000256" key="2">
    <source>
        <dbReference type="SAM" id="Phobius"/>
    </source>
</evidence>
<evidence type="ECO:0000313" key="5">
    <source>
        <dbReference type="Proteomes" id="UP001219525"/>
    </source>
</evidence>
<dbReference type="EMBL" id="JARJCW010000072">
    <property type="protein sequence ID" value="KAJ7198587.1"/>
    <property type="molecule type" value="Genomic_DNA"/>
</dbReference>
<comment type="caution">
    <text evidence="4">The sequence shown here is derived from an EMBL/GenBank/DDBJ whole genome shotgun (WGS) entry which is preliminary data.</text>
</comment>
<sequence>MVSMLGILLFAALFTSPSLGSSSVSSVHTDAHAVVCQSFNIAWAGGTRQPLDVISLRLQNAAFPEPPLESVTQSAQNFVWTPNVPPGTAVLLQVNDSSGALAQTNTFIVQNGSDTSCVVPSLSTSPSASLFISTTASLSPPNPSSSGAANSIPFGSTNNKRVIAAIVVPICVLMLAALIFLFVRLRKSRRAKNPFEDPENIVERDSQPVSLNISPFESPVNVAPPAVNMESQHPREQPEKFLPALPPPQTSQVTSEELQAALDRIQEMYEMMREMQSTSSSNAPTVERVAELQMQIEDLMADNAMLGGEQPPDYDSTRPDNGSVRGSG</sequence>
<dbReference type="Proteomes" id="UP001219525">
    <property type="component" value="Unassembled WGS sequence"/>
</dbReference>
<keyword evidence="5" id="KW-1185">Reference proteome</keyword>
<dbReference type="CDD" id="cd12087">
    <property type="entry name" value="TM_EGFR-like"/>
    <property type="match status" value="1"/>
</dbReference>
<gene>
    <name evidence="4" type="ORF">GGX14DRAFT_469913</name>
</gene>
<keyword evidence="3" id="KW-0732">Signal</keyword>
<evidence type="ECO:0000313" key="4">
    <source>
        <dbReference type="EMBL" id="KAJ7198587.1"/>
    </source>
</evidence>
<protein>
    <recommendedName>
        <fullName evidence="6">Mid2 domain-containing protein</fullName>
    </recommendedName>
</protein>